<accession>A0A5C5VQ22</accession>
<proteinExistence type="predicted"/>
<dbReference type="Proteomes" id="UP000318995">
    <property type="component" value="Unassembled WGS sequence"/>
</dbReference>
<keyword evidence="5" id="KW-0472">Membrane</keyword>
<keyword evidence="6 8" id="KW-0012">Acyltransferase</keyword>
<dbReference type="GO" id="GO:0009247">
    <property type="term" value="P:glycolipid biosynthetic process"/>
    <property type="evidence" value="ECO:0007669"/>
    <property type="project" value="UniProtKB-ARBA"/>
</dbReference>
<organism evidence="8 9">
    <name type="scientific">Botrimarina hoheduenensis</name>
    <dbReference type="NCBI Taxonomy" id="2528000"/>
    <lineage>
        <taxon>Bacteria</taxon>
        <taxon>Pseudomonadati</taxon>
        <taxon>Planctomycetota</taxon>
        <taxon>Planctomycetia</taxon>
        <taxon>Pirellulales</taxon>
        <taxon>Lacipirellulaceae</taxon>
        <taxon>Botrimarina</taxon>
    </lineage>
</organism>
<evidence type="ECO:0000313" key="8">
    <source>
        <dbReference type="EMBL" id="TWT40247.1"/>
    </source>
</evidence>
<dbReference type="PANTHER" id="PTHR30606">
    <property type="entry name" value="LIPID A BIOSYNTHESIS LAUROYL ACYLTRANSFERASE"/>
    <property type="match status" value="1"/>
</dbReference>
<gene>
    <name evidence="8" type="primary">htrB</name>
    <name evidence="8" type="ORF">Pla111_33790</name>
</gene>
<keyword evidence="2" id="KW-1003">Cell membrane</keyword>
<evidence type="ECO:0000256" key="2">
    <source>
        <dbReference type="ARBA" id="ARBA00022475"/>
    </source>
</evidence>
<dbReference type="GO" id="GO:0016746">
    <property type="term" value="F:acyltransferase activity"/>
    <property type="evidence" value="ECO:0007669"/>
    <property type="project" value="UniProtKB-KW"/>
</dbReference>
<evidence type="ECO:0000313" key="9">
    <source>
        <dbReference type="Proteomes" id="UP000318995"/>
    </source>
</evidence>
<keyword evidence="9" id="KW-1185">Reference proteome</keyword>
<dbReference type="AlphaFoldDB" id="A0A5C5VQ22"/>
<dbReference type="GO" id="GO:0005886">
    <property type="term" value="C:plasma membrane"/>
    <property type="evidence" value="ECO:0007669"/>
    <property type="project" value="UniProtKB-SubCell"/>
</dbReference>
<reference evidence="8 9" key="1">
    <citation type="submission" date="2019-02" db="EMBL/GenBank/DDBJ databases">
        <title>Deep-cultivation of Planctomycetes and their phenomic and genomic characterization uncovers novel biology.</title>
        <authorList>
            <person name="Wiegand S."/>
            <person name="Jogler M."/>
            <person name="Boedeker C."/>
            <person name="Pinto D."/>
            <person name="Vollmers J."/>
            <person name="Rivas-Marin E."/>
            <person name="Kohn T."/>
            <person name="Peeters S.H."/>
            <person name="Heuer A."/>
            <person name="Rast P."/>
            <person name="Oberbeckmann S."/>
            <person name="Bunk B."/>
            <person name="Jeske O."/>
            <person name="Meyerdierks A."/>
            <person name="Storesund J.E."/>
            <person name="Kallscheuer N."/>
            <person name="Luecker S."/>
            <person name="Lage O.M."/>
            <person name="Pohl T."/>
            <person name="Merkel B.J."/>
            <person name="Hornburger P."/>
            <person name="Mueller R.-W."/>
            <person name="Bruemmer F."/>
            <person name="Labrenz M."/>
            <person name="Spormann A.M."/>
            <person name="Op Den Camp H."/>
            <person name="Overmann J."/>
            <person name="Amann R."/>
            <person name="Jetten M.S.M."/>
            <person name="Mascher T."/>
            <person name="Medema M.H."/>
            <person name="Devos D.P."/>
            <person name="Kaster A.-K."/>
            <person name="Ovreas L."/>
            <person name="Rohde M."/>
            <person name="Galperin M.Y."/>
            <person name="Jogler C."/>
        </authorList>
    </citation>
    <scope>NUCLEOTIDE SEQUENCE [LARGE SCALE GENOMIC DNA]</scope>
    <source>
        <strain evidence="8 9">Pla111</strain>
    </source>
</reference>
<evidence type="ECO:0000256" key="1">
    <source>
        <dbReference type="ARBA" id="ARBA00004533"/>
    </source>
</evidence>
<protein>
    <submittedName>
        <fullName evidence="8">Lipid A biosynthesis lauroyl acyltransferase</fullName>
        <ecNumber evidence="8">2.3.1.-</ecNumber>
    </submittedName>
</protein>
<feature type="region of interest" description="Disordered" evidence="7">
    <location>
        <begin position="299"/>
        <end position="323"/>
    </location>
</feature>
<keyword evidence="4 8" id="KW-0808">Transferase</keyword>
<evidence type="ECO:0000256" key="4">
    <source>
        <dbReference type="ARBA" id="ARBA00022679"/>
    </source>
</evidence>
<sequence>MKPLTLVLDLTSYAVLRVFVAAIQALPLSACESAARALAWLAGDVLRLRGRLVESNLRIAFPAASDAQRRRIARRMWRHLFLMVAEIAHTPRKIHRTTWRSWCTLTGEEAVVRRVLDHRPVVLISGHFGNFELGGYLLGLLGFPTHTVARPIDNPFVDRFVNRFRGKTGQHILPKQGSQADVERLMQRGGALTLLGDQAALHRGCWVDFFGKPASNHKAISLFTLSFSAPTLVIGVRRTGGPLEYQIATRAVVDPLEAGFAYPTTPLLTQWFTHELEAIIREAPEQYWWVHNRWKGVPPQRRSSKPAAPHTAVGATDDSVPHA</sequence>
<comment type="subcellular location">
    <subcellularLocation>
        <location evidence="1">Cell inner membrane</location>
    </subcellularLocation>
</comment>
<dbReference type="EC" id="2.3.1.-" evidence="8"/>
<evidence type="ECO:0000256" key="5">
    <source>
        <dbReference type="ARBA" id="ARBA00023136"/>
    </source>
</evidence>
<evidence type="ECO:0000256" key="7">
    <source>
        <dbReference type="SAM" id="MobiDB-lite"/>
    </source>
</evidence>
<dbReference type="EMBL" id="SJPH01000012">
    <property type="protein sequence ID" value="TWT40247.1"/>
    <property type="molecule type" value="Genomic_DNA"/>
</dbReference>
<name>A0A5C5VQ22_9BACT</name>
<comment type="caution">
    <text evidence="8">The sequence shown here is derived from an EMBL/GenBank/DDBJ whole genome shotgun (WGS) entry which is preliminary data.</text>
</comment>
<dbReference type="Pfam" id="PF03279">
    <property type="entry name" value="Lip_A_acyltrans"/>
    <property type="match status" value="1"/>
</dbReference>
<keyword evidence="3" id="KW-0997">Cell inner membrane</keyword>
<dbReference type="InterPro" id="IPR004960">
    <property type="entry name" value="LipA_acyltrans"/>
</dbReference>
<dbReference type="PANTHER" id="PTHR30606:SF10">
    <property type="entry name" value="PHOSPHATIDYLINOSITOL MANNOSIDE ACYLTRANSFERASE"/>
    <property type="match status" value="1"/>
</dbReference>
<dbReference type="CDD" id="cd07984">
    <property type="entry name" value="LPLAT_LABLAT-like"/>
    <property type="match status" value="1"/>
</dbReference>
<evidence type="ECO:0000256" key="6">
    <source>
        <dbReference type="ARBA" id="ARBA00023315"/>
    </source>
</evidence>
<evidence type="ECO:0000256" key="3">
    <source>
        <dbReference type="ARBA" id="ARBA00022519"/>
    </source>
</evidence>